<feature type="repeat" description="ANK" evidence="1">
    <location>
        <begin position="104"/>
        <end position="128"/>
    </location>
</feature>
<protein>
    <submittedName>
        <fullName evidence="2">Uncharacterized protein</fullName>
    </submittedName>
</protein>
<reference evidence="2 3" key="1">
    <citation type="submission" date="2016-12" db="EMBL/GenBank/DDBJ databases">
        <title>Draft genome sequence of Fusarium oxysporum causing rot on Narcissus.</title>
        <authorList>
            <person name="Armitage A.D."/>
            <person name="Taylor A."/>
            <person name="Clarkson J.P."/>
            <person name="Harrison R.J."/>
            <person name="Jackson A.C."/>
        </authorList>
    </citation>
    <scope>NUCLEOTIDE SEQUENCE [LARGE SCALE GENOMIC DNA]</scope>
    <source>
        <strain evidence="2 3">N139</strain>
    </source>
</reference>
<dbReference type="PROSITE" id="PS50297">
    <property type="entry name" value="ANK_REP_REGION"/>
    <property type="match status" value="1"/>
</dbReference>
<dbReference type="PROSITE" id="PS50088">
    <property type="entry name" value="ANK_REPEAT"/>
    <property type="match status" value="1"/>
</dbReference>
<comment type="caution">
    <text evidence="2">The sequence shown here is derived from an EMBL/GenBank/DDBJ whole genome shotgun (WGS) entry which is preliminary data.</text>
</comment>
<dbReference type="EMBL" id="MQTW01000349">
    <property type="protein sequence ID" value="RYC80608.1"/>
    <property type="molecule type" value="Genomic_DNA"/>
</dbReference>
<gene>
    <name evidence="2" type="ORF">BFJ63_vAg16514</name>
</gene>
<dbReference type="InterPro" id="IPR002110">
    <property type="entry name" value="Ankyrin_rpt"/>
</dbReference>
<evidence type="ECO:0000313" key="3">
    <source>
        <dbReference type="Proteomes" id="UP000290540"/>
    </source>
</evidence>
<evidence type="ECO:0000256" key="1">
    <source>
        <dbReference type="PROSITE-ProRule" id="PRU00023"/>
    </source>
</evidence>
<sequence>MHPDGSQDGEDYEYFMGAPVSKCSKTKLEEYLNKVTRLWNTGVALQDMGRLEAGENLRKAMGIFESALRSMGSLELACPGHGHWRKGYVEKLEGMVDLLIKDKGGWMPLGLAAENGHEAIVKLLLDTGKVDPEAKDKDG</sequence>
<dbReference type="InterPro" id="IPR036770">
    <property type="entry name" value="Ankyrin_rpt-contain_sf"/>
</dbReference>
<accession>A0A4Q2V7B2</accession>
<dbReference type="AlphaFoldDB" id="A0A4Q2V7B2"/>
<dbReference type="SUPFAM" id="SSF48403">
    <property type="entry name" value="Ankyrin repeat"/>
    <property type="match status" value="1"/>
</dbReference>
<dbReference type="Gene3D" id="1.25.40.20">
    <property type="entry name" value="Ankyrin repeat-containing domain"/>
    <property type="match status" value="1"/>
</dbReference>
<evidence type="ECO:0000313" key="2">
    <source>
        <dbReference type="EMBL" id="RYC80608.1"/>
    </source>
</evidence>
<name>A0A4Q2V7B2_FUSOX</name>
<dbReference type="Proteomes" id="UP000290540">
    <property type="component" value="Unassembled WGS sequence"/>
</dbReference>
<keyword evidence="1" id="KW-0040">ANK repeat</keyword>
<dbReference type="Pfam" id="PF00023">
    <property type="entry name" value="Ank"/>
    <property type="match status" value="1"/>
</dbReference>
<organism evidence="2 3">
    <name type="scientific">Fusarium oxysporum f. sp. narcissi</name>
    <dbReference type="NCBI Taxonomy" id="451672"/>
    <lineage>
        <taxon>Eukaryota</taxon>
        <taxon>Fungi</taxon>
        <taxon>Dikarya</taxon>
        <taxon>Ascomycota</taxon>
        <taxon>Pezizomycotina</taxon>
        <taxon>Sordariomycetes</taxon>
        <taxon>Hypocreomycetidae</taxon>
        <taxon>Hypocreales</taxon>
        <taxon>Nectriaceae</taxon>
        <taxon>Fusarium</taxon>
        <taxon>Fusarium oxysporum species complex</taxon>
    </lineage>
</organism>
<proteinExistence type="predicted"/>